<dbReference type="InterPro" id="IPR016174">
    <property type="entry name" value="Di-haem_cyt_TM"/>
</dbReference>
<evidence type="ECO:0000256" key="1">
    <source>
        <dbReference type="ARBA" id="ARBA00004651"/>
    </source>
</evidence>
<evidence type="ECO:0000256" key="3">
    <source>
        <dbReference type="ARBA" id="ARBA00022692"/>
    </source>
</evidence>
<dbReference type="Pfam" id="PF01292">
    <property type="entry name" value="Ni_hydr_CYTB"/>
    <property type="match status" value="1"/>
</dbReference>
<accession>A0ABW3HE88</accession>
<dbReference type="EMBL" id="JBHTIT010000001">
    <property type="protein sequence ID" value="MFD0948940.1"/>
    <property type="molecule type" value="Genomic_DNA"/>
</dbReference>
<comment type="caution">
    <text evidence="8">The sequence shown here is derived from an EMBL/GenBank/DDBJ whole genome shotgun (WGS) entry which is preliminary data.</text>
</comment>
<dbReference type="Gene3D" id="1.20.950.20">
    <property type="entry name" value="Transmembrane di-heme cytochromes, Chain C"/>
    <property type="match status" value="1"/>
</dbReference>
<feature type="transmembrane region" description="Helical" evidence="6">
    <location>
        <begin position="9"/>
        <end position="27"/>
    </location>
</feature>
<feature type="transmembrane region" description="Helical" evidence="6">
    <location>
        <begin position="165"/>
        <end position="182"/>
    </location>
</feature>
<protein>
    <submittedName>
        <fullName evidence="8">Cytochrome b/b6 domain-containing protein</fullName>
    </submittedName>
</protein>
<evidence type="ECO:0000259" key="7">
    <source>
        <dbReference type="Pfam" id="PF01292"/>
    </source>
</evidence>
<evidence type="ECO:0000256" key="6">
    <source>
        <dbReference type="SAM" id="Phobius"/>
    </source>
</evidence>
<keyword evidence="3 6" id="KW-0812">Transmembrane</keyword>
<proteinExistence type="predicted"/>
<evidence type="ECO:0000256" key="4">
    <source>
        <dbReference type="ARBA" id="ARBA00022989"/>
    </source>
</evidence>
<keyword evidence="4 6" id="KW-1133">Transmembrane helix</keyword>
<feature type="domain" description="Cytochrome b561 bacterial/Ni-hydrogenase" evidence="7">
    <location>
        <begin position="8"/>
        <end position="184"/>
    </location>
</feature>
<name>A0ABW3HE88_9GAMM</name>
<dbReference type="InterPro" id="IPR011577">
    <property type="entry name" value="Cyt_b561_bac/Ni-Hgenase"/>
</dbReference>
<reference evidence="9" key="1">
    <citation type="journal article" date="2019" name="Int. J. Syst. Evol. Microbiol.">
        <title>The Global Catalogue of Microorganisms (GCM) 10K type strain sequencing project: providing services to taxonomists for standard genome sequencing and annotation.</title>
        <authorList>
            <consortium name="The Broad Institute Genomics Platform"/>
            <consortium name="The Broad Institute Genome Sequencing Center for Infectious Disease"/>
            <person name="Wu L."/>
            <person name="Ma J."/>
        </authorList>
    </citation>
    <scope>NUCLEOTIDE SEQUENCE [LARGE SCALE GENOMIC DNA]</scope>
    <source>
        <strain evidence="9">CCUG 63419</strain>
    </source>
</reference>
<organism evidence="8 9">
    <name type="scientific">Paraperlucidibaca wandonensis</name>
    <dbReference type="NCBI Taxonomy" id="1268273"/>
    <lineage>
        <taxon>Bacteria</taxon>
        <taxon>Pseudomonadati</taxon>
        <taxon>Pseudomonadota</taxon>
        <taxon>Gammaproteobacteria</taxon>
        <taxon>Moraxellales</taxon>
        <taxon>Moraxellaceae</taxon>
        <taxon>Paraperlucidibaca</taxon>
    </lineage>
</organism>
<comment type="subcellular location">
    <subcellularLocation>
        <location evidence="1">Cell membrane</location>
        <topology evidence="1">Multi-pass membrane protein</topology>
    </subcellularLocation>
</comment>
<feature type="transmembrane region" description="Helical" evidence="6">
    <location>
        <begin position="47"/>
        <end position="71"/>
    </location>
</feature>
<dbReference type="Proteomes" id="UP001597044">
    <property type="component" value="Unassembled WGS sequence"/>
</dbReference>
<gene>
    <name evidence="8" type="ORF">ACFQ0F_00770</name>
</gene>
<dbReference type="SUPFAM" id="SSF81342">
    <property type="entry name" value="Transmembrane di-heme cytochromes"/>
    <property type="match status" value="1"/>
</dbReference>
<keyword evidence="9" id="KW-1185">Reference proteome</keyword>
<feature type="transmembrane region" description="Helical" evidence="6">
    <location>
        <begin position="126"/>
        <end position="145"/>
    </location>
</feature>
<keyword evidence="2" id="KW-1003">Cell membrane</keyword>
<dbReference type="RefSeq" id="WP_379067987.1">
    <property type="nucleotide sequence ID" value="NZ_JBHTIT010000001.1"/>
</dbReference>
<evidence type="ECO:0000313" key="9">
    <source>
        <dbReference type="Proteomes" id="UP001597044"/>
    </source>
</evidence>
<evidence type="ECO:0000256" key="5">
    <source>
        <dbReference type="ARBA" id="ARBA00023136"/>
    </source>
</evidence>
<evidence type="ECO:0000313" key="8">
    <source>
        <dbReference type="EMBL" id="MFD0948940.1"/>
    </source>
</evidence>
<evidence type="ECO:0000256" key="2">
    <source>
        <dbReference type="ARBA" id="ARBA00022475"/>
    </source>
</evidence>
<sequence length="185" mass="20259">MSNQASSNLLAKTTHGLVAIAIIHQLLSSEWMAKPWRLTEATDLAKTLLTTHTWSGLLIAGLLVFMLAGLLQRYRLNGIGAFFPWTQSFRRQALTQSLLESITVLRQRHMPSADQTHALAKAVQGLGLLTVAFMATTGIAIWLSGDNIEITHQIGSIHELGAVPLQLYLGGHVVMALLHRCFGQK</sequence>
<keyword evidence="5 6" id="KW-0472">Membrane</keyword>